<reference evidence="2" key="1">
    <citation type="submission" date="2015-12" db="EMBL/GenBank/DDBJ databases">
        <title>De novo transcriptome assembly of four potential Pierce s Disease insect vectors from Arizona vineyards.</title>
        <authorList>
            <person name="Tassone E.E."/>
        </authorList>
    </citation>
    <scope>NUCLEOTIDE SEQUENCE</scope>
</reference>
<dbReference type="Pfam" id="PF15189">
    <property type="entry name" value="MEIOC"/>
    <property type="match status" value="1"/>
</dbReference>
<dbReference type="GO" id="GO:0005634">
    <property type="term" value="C:nucleus"/>
    <property type="evidence" value="ECO:0007669"/>
    <property type="project" value="TreeGrafter"/>
</dbReference>
<sequence>MALSEICGVGNLLGGKRISYRQMENDNLLQQRCNIDTFSPWSYQLPHSDFLQNGQPKGDTDSSILCSNPMVNEILTKLLDEESSSFNVRTQSLSSSSNNEEQWTSPELMDKTPFLEIDYGPHYSKHNSCPPMQTNVFNLNNDHKGYFNGSIFPSNGADVEANGCIFDTELPNEQQMYNYVQDKPCVNLESLLLDSAATKLEEQTQDSDYNKCLDMMPVTLGIRPNGFDMFQIPPPKYSPLGFPRNYSSRNSNARHMQQNHQINSNQQMNSGIHNLNMELENLSFSNNNNSLIPNNNMDKMFYGFPQMSRQMLDPTLLMHFQPSKSDIFPLYDVIPPYPLAYRNPKRNNSSNELHIYLEHCYDDFKHLEKERKKTEADLARHNPGKKVSSANNIPVPRLPLNPSRVDRLIVDQLREHARVITLIAKMENLRGEGSHHQIHISMQNWLEVIKNMQACRSEEVINTANRHRTILSPSCHNVDRDLIALTNCTKNMLKVTKRARTSMWCSLVTTLYGNTQVTVKEMTNQ</sequence>
<dbReference type="EMBL" id="GEDC01012834">
    <property type="protein sequence ID" value="JAS24464.1"/>
    <property type="molecule type" value="Transcribed_RNA"/>
</dbReference>
<proteinExistence type="predicted"/>
<dbReference type="PANTHER" id="PTHR33861:SF5">
    <property type="entry name" value="GAMMA-TUBULIN COMPLEX COMPONENT"/>
    <property type="match status" value="1"/>
</dbReference>
<dbReference type="GO" id="GO:0048255">
    <property type="term" value="P:mRNA stabilization"/>
    <property type="evidence" value="ECO:0007669"/>
    <property type="project" value="TreeGrafter"/>
</dbReference>
<dbReference type="GO" id="GO:0007141">
    <property type="term" value="P:male meiosis I"/>
    <property type="evidence" value="ECO:0007669"/>
    <property type="project" value="TreeGrafter"/>
</dbReference>
<protein>
    <submittedName>
        <fullName evidence="2">Uncharacterized protein</fullName>
    </submittedName>
</protein>
<accession>A0A1B6DFK0</accession>
<dbReference type="GO" id="GO:0005737">
    <property type="term" value="C:cytoplasm"/>
    <property type="evidence" value="ECO:0007669"/>
    <property type="project" value="TreeGrafter"/>
</dbReference>
<gene>
    <name evidence="2" type="ORF">g.23230</name>
</gene>
<name>A0A1B6DFK0_9HEMI</name>
<dbReference type="InterPro" id="IPR027963">
    <property type="entry name" value="MEIOC"/>
</dbReference>
<dbReference type="AlphaFoldDB" id="A0A1B6DFK0"/>
<dbReference type="PANTHER" id="PTHR33861">
    <property type="entry name" value="PROTEIN CBG18333"/>
    <property type="match status" value="1"/>
</dbReference>
<feature type="region of interest" description="Disordered" evidence="1">
    <location>
        <begin position="372"/>
        <end position="395"/>
    </location>
</feature>
<evidence type="ECO:0000313" key="2">
    <source>
        <dbReference type="EMBL" id="JAS24464.1"/>
    </source>
</evidence>
<organism evidence="2">
    <name type="scientific">Clastoptera arizonana</name>
    <name type="common">Arizona spittle bug</name>
    <dbReference type="NCBI Taxonomy" id="38151"/>
    <lineage>
        <taxon>Eukaryota</taxon>
        <taxon>Metazoa</taxon>
        <taxon>Ecdysozoa</taxon>
        <taxon>Arthropoda</taxon>
        <taxon>Hexapoda</taxon>
        <taxon>Insecta</taxon>
        <taxon>Pterygota</taxon>
        <taxon>Neoptera</taxon>
        <taxon>Paraneoptera</taxon>
        <taxon>Hemiptera</taxon>
        <taxon>Auchenorrhyncha</taxon>
        <taxon>Cercopoidea</taxon>
        <taxon>Clastopteridae</taxon>
        <taxon>Clastoptera</taxon>
    </lineage>
</organism>
<dbReference type="GO" id="GO:0007144">
    <property type="term" value="P:female meiosis I"/>
    <property type="evidence" value="ECO:0007669"/>
    <property type="project" value="TreeGrafter"/>
</dbReference>
<evidence type="ECO:0000256" key="1">
    <source>
        <dbReference type="SAM" id="MobiDB-lite"/>
    </source>
</evidence>